<accession>A0ABW5ZAI0</accession>
<organism evidence="1 2">
    <name type="scientific">Flavobacterium ardleyense</name>
    <dbReference type="NCBI Taxonomy" id="2038737"/>
    <lineage>
        <taxon>Bacteria</taxon>
        <taxon>Pseudomonadati</taxon>
        <taxon>Bacteroidota</taxon>
        <taxon>Flavobacteriia</taxon>
        <taxon>Flavobacteriales</taxon>
        <taxon>Flavobacteriaceae</taxon>
        <taxon>Flavobacterium</taxon>
    </lineage>
</organism>
<protein>
    <submittedName>
        <fullName evidence="1">Uncharacterized protein</fullName>
    </submittedName>
</protein>
<evidence type="ECO:0000313" key="2">
    <source>
        <dbReference type="Proteomes" id="UP001597549"/>
    </source>
</evidence>
<dbReference type="EMBL" id="JBHUOL010000022">
    <property type="protein sequence ID" value="MFD2909900.1"/>
    <property type="molecule type" value="Genomic_DNA"/>
</dbReference>
<comment type="caution">
    <text evidence="1">The sequence shown here is derived from an EMBL/GenBank/DDBJ whole genome shotgun (WGS) entry which is preliminary data.</text>
</comment>
<gene>
    <name evidence="1" type="ORF">ACFSX9_14275</name>
</gene>
<keyword evidence="2" id="KW-1185">Reference proteome</keyword>
<reference evidence="2" key="1">
    <citation type="journal article" date="2019" name="Int. J. Syst. Evol. Microbiol.">
        <title>The Global Catalogue of Microorganisms (GCM) 10K type strain sequencing project: providing services to taxonomists for standard genome sequencing and annotation.</title>
        <authorList>
            <consortium name="The Broad Institute Genomics Platform"/>
            <consortium name="The Broad Institute Genome Sequencing Center for Infectious Disease"/>
            <person name="Wu L."/>
            <person name="Ma J."/>
        </authorList>
    </citation>
    <scope>NUCLEOTIDE SEQUENCE [LARGE SCALE GENOMIC DNA]</scope>
    <source>
        <strain evidence="2">KCTC 52644</strain>
    </source>
</reference>
<dbReference type="RefSeq" id="WP_379808860.1">
    <property type="nucleotide sequence ID" value="NZ_JBHUOL010000022.1"/>
</dbReference>
<sequence>MSNDKSNSRKVEEPATAYRSIPKQKGIGLDFDFEKESKSGYTPDEFLVEMKKRISKFPWKK</sequence>
<dbReference type="Proteomes" id="UP001597549">
    <property type="component" value="Unassembled WGS sequence"/>
</dbReference>
<name>A0ABW5ZAI0_9FLAO</name>
<evidence type="ECO:0000313" key="1">
    <source>
        <dbReference type="EMBL" id="MFD2909900.1"/>
    </source>
</evidence>
<proteinExistence type="predicted"/>